<feature type="compositionally biased region" description="Low complexity" evidence="1">
    <location>
        <begin position="56"/>
        <end position="67"/>
    </location>
</feature>
<feature type="region of interest" description="Disordered" evidence="1">
    <location>
        <begin position="43"/>
        <end position="105"/>
    </location>
</feature>
<evidence type="ECO:0000256" key="1">
    <source>
        <dbReference type="SAM" id="MobiDB-lite"/>
    </source>
</evidence>
<feature type="compositionally biased region" description="Pro residues" evidence="1">
    <location>
        <begin position="68"/>
        <end position="78"/>
    </location>
</feature>
<dbReference type="AlphaFoldDB" id="A0AAN9XKQ8"/>
<protein>
    <submittedName>
        <fullName evidence="2">Uncharacterized protein</fullName>
    </submittedName>
</protein>
<keyword evidence="3" id="KW-1185">Reference proteome</keyword>
<evidence type="ECO:0000313" key="2">
    <source>
        <dbReference type="EMBL" id="KAK7395803.1"/>
    </source>
</evidence>
<organism evidence="2 3">
    <name type="scientific">Psophocarpus tetragonolobus</name>
    <name type="common">Winged bean</name>
    <name type="synonym">Dolichos tetragonolobus</name>
    <dbReference type="NCBI Taxonomy" id="3891"/>
    <lineage>
        <taxon>Eukaryota</taxon>
        <taxon>Viridiplantae</taxon>
        <taxon>Streptophyta</taxon>
        <taxon>Embryophyta</taxon>
        <taxon>Tracheophyta</taxon>
        <taxon>Spermatophyta</taxon>
        <taxon>Magnoliopsida</taxon>
        <taxon>eudicotyledons</taxon>
        <taxon>Gunneridae</taxon>
        <taxon>Pentapetalae</taxon>
        <taxon>rosids</taxon>
        <taxon>fabids</taxon>
        <taxon>Fabales</taxon>
        <taxon>Fabaceae</taxon>
        <taxon>Papilionoideae</taxon>
        <taxon>50 kb inversion clade</taxon>
        <taxon>NPAAA clade</taxon>
        <taxon>indigoferoid/millettioid clade</taxon>
        <taxon>Phaseoleae</taxon>
        <taxon>Psophocarpus</taxon>
    </lineage>
</organism>
<accession>A0AAN9XKQ8</accession>
<evidence type="ECO:0000313" key="3">
    <source>
        <dbReference type="Proteomes" id="UP001386955"/>
    </source>
</evidence>
<gene>
    <name evidence="2" type="ORF">VNO78_16373</name>
</gene>
<dbReference type="EMBL" id="JAYMYS010000004">
    <property type="protein sequence ID" value="KAK7395803.1"/>
    <property type="molecule type" value="Genomic_DNA"/>
</dbReference>
<comment type="caution">
    <text evidence="2">The sequence shown here is derived from an EMBL/GenBank/DDBJ whole genome shotgun (WGS) entry which is preliminary data.</text>
</comment>
<sequence length="144" mass="15680">MRRYTRPKAHFHFTLTPSLTHTTRASLPLVTLSQSNNTRITKCEVRSSPIPPPPSTTAAPSFSFAPSRSPPPPSPKPSPARGSHSHKNATLSVSVRQNRKRTMSRCATTCAAGVLSLTRSLSTEARGQKLERIATELLDLNIPN</sequence>
<dbReference type="Proteomes" id="UP001386955">
    <property type="component" value="Unassembled WGS sequence"/>
</dbReference>
<reference evidence="2 3" key="1">
    <citation type="submission" date="2024-01" db="EMBL/GenBank/DDBJ databases">
        <title>The genomes of 5 underutilized Papilionoideae crops provide insights into root nodulation and disease resistanc.</title>
        <authorList>
            <person name="Jiang F."/>
        </authorList>
    </citation>
    <scope>NUCLEOTIDE SEQUENCE [LARGE SCALE GENOMIC DNA]</scope>
    <source>
        <strain evidence="2">DUOXIRENSHENG_FW03</strain>
        <tissue evidence="2">Leaves</tissue>
    </source>
</reference>
<proteinExistence type="predicted"/>
<name>A0AAN9XKQ8_PSOTE</name>